<reference evidence="9 10" key="1">
    <citation type="submission" date="2015-02" db="EMBL/GenBank/DDBJ databases">
        <title>Complete genome sequence of Kangiella geojedonensis strain YCS-5T.</title>
        <authorList>
            <person name="Kim K.M."/>
        </authorList>
    </citation>
    <scope>NUCLEOTIDE SEQUENCE [LARGE SCALE GENOMIC DNA]</scope>
    <source>
        <strain evidence="9 10">YCS-5</strain>
    </source>
</reference>
<evidence type="ECO:0000259" key="8">
    <source>
        <dbReference type="PROSITE" id="PS50198"/>
    </source>
</evidence>
<dbReference type="GO" id="GO:0051082">
    <property type="term" value="F:unfolded protein binding"/>
    <property type="evidence" value="ECO:0007669"/>
    <property type="project" value="UniProtKB-UniRule"/>
</dbReference>
<evidence type="ECO:0000313" key="9">
    <source>
        <dbReference type="EMBL" id="AKE51368.1"/>
    </source>
</evidence>
<dbReference type="STRING" id="914150.TQ33_0381"/>
<evidence type="ECO:0000256" key="2">
    <source>
        <dbReference type="ARBA" id="ARBA00022737"/>
    </source>
</evidence>
<dbReference type="GO" id="GO:0030288">
    <property type="term" value="C:outer membrane-bounded periplasmic space"/>
    <property type="evidence" value="ECO:0007669"/>
    <property type="project" value="InterPro"/>
</dbReference>
<keyword evidence="3 7" id="KW-0574">Periplasm</keyword>
<dbReference type="PROSITE" id="PS50198">
    <property type="entry name" value="PPIC_PPIASE_2"/>
    <property type="match status" value="2"/>
</dbReference>
<evidence type="ECO:0000313" key="10">
    <source>
        <dbReference type="Proteomes" id="UP000034071"/>
    </source>
</evidence>
<dbReference type="Pfam" id="PF09312">
    <property type="entry name" value="SurA_N"/>
    <property type="match status" value="1"/>
</dbReference>
<dbReference type="PANTHER" id="PTHR47637:SF1">
    <property type="entry name" value="CHAPERONE SURA"/>
    <property type="match status" value="1"/>
</dbReference>
<keyword evidence="6 7" id="KW-0413">Isomerase</keyword>
<evidence type="ECO:0000256" key="6">
    <source>
        <dbReference type="ARBA" id="ARBA00023235"/>
    </source>
</evidence>
<keyword evidence="5 7" id="KW-0143">Chaperone</keyword>
<keyword evidence="2 7" id="KW-0677">Repeat</keyword>
<name>A0A0F6RB99_9GAMM</name>
<dbReference type="PATRIC" id="fig|914150.5.peg.388"/>
<proteinExistence type="inferred from homology"/>
<dbReference type="InterPro" id="IPR000297">
    <property type="entry name" value="PPIase_PpiC"/>
</dbReference>
<dbReference type="OrthoDB" id="14196at2"/>
<comment type="subcellular location">
    <subcellularLocation>
        <location evidence="7">Periplasm</location>
    </subcellularLocation>
    <text evidence="7">Is capable of associating with the outer membrane.</text>
</comment>
<gene>
    <name evidence="7" type="primary">surA</name>
    <name evidence="9" type="ORF">TQ33_0381</name>
</gene>
<dbReference type="InterPro" id="IPR050280">
    <property type="entry name" value="OMP_Chaperone_SurA"/>
</dbReference>
<dbReference type="Proteomes" id="UP000034071">
    <property type="component" value="Chromosome"/>
</dbReference>
<evidence type="ECO:0000256" key="7">
    <source>
        <dbReference type="HAMAP-Rule" id="MF_01183"/>
    </source>
</evidence>
<dbReference type="GO" id="GO:0042277">
    <property type="term" value="F:peptide binding"/>
    <property type="evidence" value="ECO:0007669"/>
    <property type="project" value="InterPro"/>
</dbReference>
<feature type="domain" description="PpiC" evidence="8">
    <location>
        <begin position="284"/>
        <end position="384"/>
    </location>
</feature>
<dbReference type="HAMAP" id="MF_01183">
    <property type="entry name" value="Chaperone_SurA"/>
    <property type="match status" value="1"/>
</dbReference>
<sequence length="433" mass="48703" precursor="true">MTLKHLISACLLVASLATLAPQTAVSAETIDKVIAHVDQDVILQSELDRKVIQAKDQLRARGAQLPPDDLLRKELLEQLIIQSLQYQMANRAGMQVQPAELQQFATRVAQQNNMSLEEFRLQMQSRGVAWELFLDDLRKEIVTSRFRDAYVARRIKISEKEIDSLVQSMNAKSQVEYKLGHILIAVDESASESEINTAKAKAVDIANQLKQGGDFEAMAQSYSDGSEASSGGDFGWNSEQNLPELFRTPVYYLERGKVSTPIRSPAGFHILKLYDKRGDLEHVVQQTKSRHILVRPDAITTEQDAIDLLNHIREQVIAGEADFTNMAKKHSDDPGSANLGGELGWNNVGAFDPAFEDALGSLSINEISQPFQSSFGWHIVQLTGKRQDDQSEDMKRQQAAKILRQRKFSEEVENWVREIRDEAYVKKIVEEEA</sequence>
<dbReference type="InterPro" id="IPR027304">
    <property type="entry name" value="Trigger_fact/SurA_dom_sf"/>
</dbReference>
<dbReference type="KEGG" id="kge:TQ33_0381"/>
<dbReference type="GO" id="GO:0003755">
    <property type="term" value="F:peptidyl-prolyl cis-trans isomerase activity"/>
    <property type="evidence" value="ECO:0007669"/>
    <property type="project" value="UniProtKB-UniRule"/>
</dbReference>
<protein>
    <recommendedName>
        <fullName evidence="7">Chaperone SurA</fullName>
    </recommendedName>
    <alternativeName>
        <fullName evidence="7">Peptidyl-prolyl cis-trans isomerase SurA</fullName>
        <shortName evidence="7">PPIase SurA</shortName>
        <ecNumber evidence="7">5.2.1.8</ecNumber>
    </alternativeName>
    <alternativeName>
        <fullName evidence="7">Rotamase SurA</fullName>
    </alternativeName>
</protein>
<dbReference type="Pfam" id="PF00639">
    <property type="entry name" value="Rotamase"/>
    <property type="match status" value="2"/>
</dbReference>
<evidence type="ECO:0000256" key="4">
    <source>
        <dbReference type="ARBA" id="ARBA00023110"/>
    </source>
</evidence>
<dbReference type="RefSeq" id="WP_046560565.1">
    <property type="nucleotide sequence ID" value="NZ_CP010975.1"/>
</dbReference>
<dbReference type="InterPro" id="IPR015391">
    <property type="entry name" value="SurA_N"/>
</dbReference>
<feature type="signal peptide" evidence="7">
    <location>
        <begin position="1"/>
        <end position="20"/>
    </location>
</feature>
<dbReference type="GO" id="GO:0050821">
    <property type="term" value="P:protein stabilization"/>
    <property type="evidence" value="ECO:0007669"/>
    <property type="project" value="InterPro"/>
</dbReference>
<feature type="domain" description="PpiC" evidence="8">
    <location>
        <begin position="174"/>
        <end position="275"/>
    </location>
</feature>
<dbReference type="HOGENOM" id="CLU_034646_11_0_6"/>
<dbReference type="SUPFAM" id="SSF109998">
    <property type="entry name" value="Triger factor/SurA peptide-binding domain-like"/>
    <property type="match status" value="1"/>
</dbReference>
<dbReference type="PANTHER" id="PTHR47637">
    <property type="entry name" value="CHAPERONE SURA"/>
    <property type="match status" value="1"/>
</dbReference>
<feature type="chain" id="PRO_5008987884" description="Chaperone SurA" evidence="7">
    <location>
        <begin position="21"/>
        <end position="433"/>
    </location>
</feature>
<dbReference type="EC" id="5.2.1.8" evidence="7"/>
<organism evidence="9 10">
    <name type="scientific">Kangiella geojedonensis</name>
    <dbReference type="NCBI Taxonomy" id="914150"/>
    <lineage>
        <taxon>Bacteria</taxon>
        <taxon>Pseudomonadati</taxon>
        <taxon>Pseudomonadota</taxon>
        <taxon>Gammaproteobacteria</taxon>
        <taxon>Kangiellales</taxon>
        <taxon>Kangiellaceae</taxon>
        <taxon>Kangiella</taxon>
    </lineage>
</organism>
<dbReference type="EMBL" id="CP010975">
    <property type="protein sequence ID" value="AKE51368.1"/>
    <property type="molecule type" value="Genomic_DNA"/>
</dbReference>
<dbReference type="Gene3D" id="3.10.50.40">
    <property type="match status" value="2"/>
</dbReference>
<evidence type="ECO:0000256" key="3">
    <source>
        <dbReference type="ARBA" id="ARBA00022764"/>
    </source>
</evidence>
<comment type="catalytic activity">
    <reaction evidence="7">
        <text>[protein]-peptidylproline (omega=180) = [protein]-peptidylproline (omega=0)</text>
        <dbReference type="Rhea" id="RHEA:16237"/>
        <dbReference type="Rhea" id="RHEA-COMP:10747"/>
        <dbReference type="Rhea" id="RHEA-COMP:10748"/>
        <dbReference type="ChEBI" id="CHEBI:83833"/>
        <dbReference type="ChEBI" id="CHEBI:83834"/>
        <dbReference type="EC" id="5.2.1.8"/>
    </reaction>
</comment>
<evidence type="ECO:0000256" key="1">
    <source>
        <dbReference type="ARBA" id="ARBA00022729"/>
    </source>
</evidence>
<keyword evidence="1 7" id="KW-0732">Signal</keyword>
<dbReference type="AlphaFoldDB" id="A0A0F6RB99"/>
<dbReference type="SUPFAM" id="SSF54534">
    <property type="entry name" value="FKBP-like"/>
    <property type="match status" value="2"/>
</dbReference>
<dbReference type="InterPro" id="IPR046357">
    <property type="entry name" value="PPIase_dom_sf"/>
</dbReference>
<comment type="domain">
    <text evidence="7">The PPIase activity resides only in the second parvulin domain. The N-terminal region and the C-terminal tail are necessary and sufficient for the chaperone activity of SurA. The PPIase activity is dispensable for SurA to function as a chaperone. The N-terminal region and the C-terminal tail are also required for porin recognition.</text>
</comment>
<comment type="function">
    <text evidence="7">Chaperone involved in the correct folding and assembly of outer membrane proteins. Recognizes specific patterns of aromatic residues and the orientation of their side chains, which are found more frequently in integral outer membrane proteins. May act in both early periplasmic and late outer membrane-associated steps of protein maturation.</text>
</comment>
<keyword evidence="10" id="KW-1185">Reference proteome</keyword>
<dbReference type="GO" id="GO:0043165">
    <property type="term" value="P:Gram-negative-bacterium-type cell outer membrane assembly"/>
    <property type="evidence" value="ECO:0007669"/>
    <property type="project" value="InterPro"/>
</dbReference>
<dbReference type="InterPro" id="IPR023034">
    <property type="entry name" value="PPIase_SurA"/>
</dbReference>
<evidence type="ECO:0000256" key="5">
    <source>
        <dbReference type="ARBA" id="ARBA00023186"/>
    </source>
</evidence>
<dbReference type="Gene3D" id="1.10.4030.10">
    <property type="entry name" value="Porin chaperone SurA, peptide-binding domain"/>
    <property type="match status" value="1"/>
</dbReference>
<keyword evidence="4 7" id="KW-0697">Rotamase</keyword>
<dbReference type="GO" id="GO:0006457">
    <property type="term" value="P:protein folding"/>
    <property type="evidence" value="ECO:0007669"/>
    <property type="project" value="UniProtKB-UniRule"/>
</dbReference>
<accession>A0A0F6RB99</accession>